<keyword evidence="4" id="KW-1185">Reference proteome</keyword>
<reference evidence="3 4" key="1">
    <citation type="submission" date="2020-12" db="EMBL/GenBank/DDBJ databases">
        <title>HMF7856_wgs.fasta genome submission.</title>
        <authorList>
            <person name="Kang H."/>
            <person name="Kim H."/>
            <person name="Joh K."/>
        </authorList>
    </citation>
    <scope>NUCLEOTIDE SEQUENCE [LARGE SCALE GENOMIC DNA]</scope>
    <source>
        <strain evidence="3 4">HMF7856</strain>
    </source>
</reference>
<dbReference type="InterPro" id="IPR013538">
    <property type="entry name" value="ASHA1/2-like_C"/>
</dbReference>
<feature type="domain" description="Activator of Hsp90 ATPase homologue 1/2-like C-terminal" evidence="2">
    <location>
        <begin position="14"/>
        <end position="137"/>
    </location>
</feature>
<evidence type="ECO:0000259" key="2">
    <source>
        <dbReference type="Pfam" id="PF08327"/>
    </source>
</evidence>
<dbReference type="RefSeq" id="WP_157524233.1">
    <property type="nucleotide sequence ID" value="NZ_CP066775.1"/>
</dbReference>
<gene>
    <name evidence="3" type="ORF">GO620_008545</name>
</gene>
<dbReference type="AlphaFoldDB" id="A0A6I4HX10"/>
<evidence type="ECO:0000256" key="1">
    <source>
        <dbReference type="ARBA" id="ARBA00006817"/>
    </source>
</evidence>
<accession>A0A6I4HX10</accession>
<dbReference type="InterPro" id="IPR023393">
    <property type="entry name" value="START-like_dom_sf"/>
</dbReference>
<organism evidence="3 4">
    <name type="scientific">Mucilaginibacter ginkgonis</name>
    <dbReference type="NCBI Taxonomy" id="2682091"/>
    <lineage>
        <taxon>Bacteria</taxon>
        <taxon>Pseudomonadati</taxon>
        <taxon>Bacteroidota</taxon>
        <taxon>Sphingobacteriia</taxon>
        <taxon>Sphingobacteriales</taxon>
        <taxon>Sphingobacteriaceae</taxon>
        <taxon>Mucilaginibacter</taxon>
    </lineage>
</organism>
<sequence>MENAQKITVEVTVNAPVDKAWKYFSEPEHIVKWSFASEDWHTPHSENDLQVGGKFKSTMAAKDGSFSFDFGGTYTEIKEHEFIAYSLDDGRTVQITFASEGDNTKLTETFDAEDQNPVDMQQGGWQAILNNFKKYVEAN</sequence>
<evidence type="ECO:0000313" key="3">
    <source>
        <dbReference type="EMBL" id="QQL48248.1"/>
    </source>
</evidence>
<dbReference type="KEGG" id="mgik:GO620_008545"/>
<dbReference type="SUPFAM" id="SSF55961">
    <property type="entry name" value="Bet v1-like"/>
    <property type="match status" value="1"/>
</dbReference>
<comment type="similarity">
    <text evidence="1">Belongs to the AHA1 family.</text>
</comment>
<proteinExistence type="inferred from homology"/>
<dbReference type="EMBL" id="CP066775">
    <property type="protein sequence ID" value="QQL48248.1"/>
    <property type="molecule type" value="Genomic_DNA"/>
</dbReference>
<protein>
    <submittedName>
        <fullName evidence="3">SRPBCC family protein</fullName>
    </submittedName>
</protein>
<dbReference type="Pfam" id="PF08327">
    <property type="entry name" value="AHSA1"/>
    <property type="match status" value="1"/>
</dbReference>
<dbReference type="CDD" id="cd08897">
    <property type="entry name" value="SRPBCC_CalC_Aha1-like_4"/>
    <property type="match status" value="1"/>
</dbReference>
<evidence type="ECO:0000313" key="4">
    <source>
        <dbReference type="Proteomes" id="UP000429232"/>
    </source>
</evidence>
<dbReference type="Proteomes" id="UP000429232">
    <property type="component" value="Chromosome"/>
</dbReference>
<name>A0A6I4HX10_9SPHI</name>
<dbReference type="Gene3D" id="3.30.530.20">
    <property type="match status" value="1"/>
</dbReference>